<dbReference type="SUPFAM" id="SSF49503">
    <property type="entry name" value="Cupredoxins"/>
    <property type="match status" value="1"/>
</dbReference>
<dbReference type="EMBL" id="BSNJ01000004">
    <property type="protein sequence ID" value="GLQ20984.1"/>
    <property type="molecule type" value="Genomic_DNA"/>
</dbReference>
<evidence type="ECO:0000256" key="17">
    <source>
        <dbReference type="SAM" id="SignalP"/>
    </source>
</evidence>
<evidence type="ECO:0000256" key="5">
    <source>
        <dbReference type="ARBA" id="ARBA00022692"/>
    </source>
</evidence>
<keyword evidence="3 14" id="KW-0813">Transport</keyword>
<keyword evidence="5 14" id="KW-0812">Transmembrane</keyword>
<dbReference type="InterPro" id="IPR014222">
    <property type="entry name" value="Cyt_c_oxidase_su2"/>
</dbReference>
<keyword evidence="11 16" id="KW-0472">Membrane</keyword>
<feature type="chain" id="PRO_5045867200" description="Cytochrome c oxidase subunit 2" evidence="17">
    <location>
        <begin position="27"/>
        <end position="285"/>
    </location>
</feature>
<keyword evidence="4 14" id="KW-0679">Respiratory chain</keyword>
<dbReference type="SUPFAM" id="SSF81464">
    <property type="entry name" value="Cytochrome c oxidase subunit II-like, transmembrane region"/>
    <property type="match status" value="1"/>
</dbReference>
<dbReference type="PANTHER" id="PTHR22888">
    <property type="entry name" value="CYTOCHROME C OXIDASE, SUBUNIT II"/>
    <property type="match status" value="1"/>
</dbReference>
<evidence type="ECO:0000256" key="8">
    <source>
        <dbReference type="ARBA" id="ARBA00022982"/>
    </source>
</evidence>
<sequence>MRALNATLSTIGAGALALMSGIAAFAQDKQVGPTDGGWWLPDAATPVMEEVHFVHNLVMVIITAIVIFVFLLMAYILIRFRESKNPVPSKTSHNTLIEVIWTVVPVILLVIIAIPSMNLLYKQDRLPETEMTVKVVGNTWNWIYSYPDYEGVEEFISNPLDETQSREVGQPYLLATDAPLIVPINTRVKVLVTSVNNMHSWTVPAFGIKMDAVPGIINETWFEVYEEGTYFGQCSEICGIRHYKMPIEVKAVSKEEFAQFIASGGIPEDKLARLDGGAGVTAAND</sequence>
<name>A0ABQ5V2Q3_9PROT</name>
<keyword evidence="8 14" id="KW-0249">Electron transport</keyword>
<feature type="transmembrane region" description="Helical" evidence="16">
    <location>
        <begin position="99"/>
        <end position="121"/>
    </location>
</feature>
<evidence type="ECO:0000256" key="9">
    <source>
        <dbReference type="ARBA" id="ARBA00022989"/>
    </source>
</evidence>
<evidence type="ECO:0000313" key="20">
    <source>
        <dbReference type="EMBL" id="GLQ20984.1"/>
    </source>
</evidence>
<keyword evidence="6 15" id="KW-0479">Metal-binding</keyword>
<dbReference type="PROSITE" id="PS50999">
    <property type="entry name" value="COX2_TM"/>
    <property type="match status" value="1"/>
</dbReference>
<evidence type="ECO:0000256" key="10">
    <source>
        <dbReference type="ARBA" id="ARBA00023008"/>
    </source>
</evidence>
<evidence type="ECO:0000256" key="3">
    <source>
        <dbReference type="ARBA" id="ARBA00022448"/>
    </source>
</evidence>
<keyword evidence="9 16" id="KW-1133">Transmembrane helix</keyword>
<evidence type="ECO:0000256" key="6">
    <source>
        <dbReference type="ARBA" id="ARBA00022723"/>
    </source>
</evidence>
<dbReference type="InterPro" id="IPR002429">
    <property type="entry name" value="CcO_II-like_C"/>
</dbReference>
<evidence type="ECO:0000256" key="16">
    <source>
        <dbReference type="SAM" id="Phobius"/>
    </source>
</evidence>
<comment type="subcellular location">
    <subcellularLocation>
        <location evidence="14">Cell membrane</location>
        <topology evidence="14">Multi-pass membrane protein</topology>
    </subcellularLocation>
    <subcellularLocation>
        <location evidence="1">Membrane</location>
        <topology evidence="1">Multi-pass membrane protein</topology>
    </subcellularLocation>
</comment>
<dbReference type="RefSeq" id="WP_284372083.1">
    <property type="nucleotide sequence ID" value="NZ_BSNJ01000004.1"/>
</dbReference>
<evidence type="ECO:0000256" key="14">
    <source>
        <dbReference type="RuleBase" id="RU000456"/>
    </source>
</evidence>
<keyword evidence="21" id="KW-1185">Reference proteome</keyword>
<gene>
    <name evidence="20" type="ORF">GCM10007854_19390</name>
</gene>
<dbReference type="Gene3D" id="1.10.287.90">
    <property type="match status" value="1"/>
</dbReference>
<protein>
    <recommendedName>
        <fullName evidence="15">Cytochrome c oxidase subunit 2</fullName>
        <ecNumber evidence="15">7.1.1.9</ecNumber>
    </recommendedName>
</protein>
<reference evidence="20" key="1">
    <citation type="journal article" date="2014" name="Int. J. Syst. Evol. Microbiol.">
        <title>Complete genome of a new Firmicutes species belonging to the dominant human colonic microbiota ('Ruminococcus bicirculans') reveals two chromosomes and a selective capacity to utilize plant glucans.</title>
        <authorList>
            <consortium name="NISC Comparative Sequencing Program"/>
            <person name="Wegmann U."/>
            <person name="Louis P."/>
            <person name="Goesmann A."/>
            <person name="Henrissat B."/>
            <person name="Duncan S.H."/>
            <person name="Flint H.J."/>
        </authorList>
    </citation>
    <scope>NUCLEOTIDE SEQUENCE</scope>
    <source>
        <strain evidence="20">NBRC 108216</strain>
    </source>
</reference>
<evidence type="ECO:0000256" key="12">
    <source>
        <dbReference type="ARBA" id="ARBA00024688"/>
    </source>
</evidence>
<dbReference type="InterPro" id="IPR008972">
    <property type="entry name" value="Cupredoxin"/>
</dbReference>
<dbReference type="PRINTS" id="PR01166">
    <property type="entry name" value="CYCOXIDASEII"/>
</dbReference>
<keyword evidence="17" id="KW-0732">Signal</keyword>
<dbReference type="InterPro" id="IPR011759">
    <property type="entry name" value="Cyt_c_oxidase_su2_TM_dom"/>
</dbReference>
<evidence type="ECO:0000259" key="19">
    <source>
        <dbReference type="PROSITE" id="PS50999"/>
    </source>
</evidence>
<evidence type="ECO:0000259" key="18">
    <source>
        <dbReference type="PROSITE" id="PS50857"/>
    </source>
</evidence>
<evidence type="ECO:0000256" key="7">
    <source>
        <dbReference type="ARBA" id="ARBA00022967"/>
    </source>
</evidence>
<dbReference type="NCBIfam" id="TIGR02866">
    <property type="entry name" value="CoxB"/>
    <property type="match status" value="1"/>
</dbReference>
<comment type="caution">
    <text evidence="20">The sequence shown here is derived from an EMBL/GenBank/DDBJ whole genome shotgun (WGS) entry which is preliminary data.</text>
</comment>
<keyword evidence="10 15" id="KW-0186">Copper</keyword>
<dbReference type="Pfam" id="PF02790">
    <property type="entry name" value="COX2_TM"/>
    <property type="match status" value="1"/>
</dbReference>
<dbReference type="InterPro" id="IPR036257">
    <property type="entry name" value="Cyt_c_oxidase_su2_TM_sf"/>
</dbReference>
<keyword evidence="7" id="KW-1278">Translocase</keyword>
<evidence type="ECO:0000256" key="11">
    <source>
        <dbReference type="ARBA" id="ARBA00023136"/>
    </source>
</evidence>
<evidence type="ECO:0000256" key="1">
    <source>
        <dbReference type="ARBA" id="ARBA00004141"/>
    </source>
</evidence>
<dbReference type="PROSITE" id="PS50857">
    <property type="entry name" value="COX2_CUA"/>
    <property type="match status" value="1"/>
</dbReference>
<dbReference type="PANTHER" id="PTHR22888:SF9">
    <property type="entry name" value="CYTOCHROME C OXIDASE SUBUNIT 2"/>
    <property type="match status" value="1"/>
</dbReference>
<feature type="transmembrane region" description="Helical" evidence="16">
    <location>
        <begin position="57"/>
        <end position="78"/>
    </location>
</feature>
<organism evidence="20 21">
    <name type="scientific">Algimonas porphyrae</name>
    <dbReference type="NCBI Taxonomy" id="1128113"/>
    <lineage>
        <taxon>Bacteria</taxon>
        <taxon>Pseudomonadati</taxon>
        <taxon>Pseudomonadota</taxon>
        <taxon>Alphaproteobacteria</taxon>
        <taxon>Maricaulales</taxon>
        <taxon>Robiginitomaculaceae</taxon>
        <taxon>Algimonas</taxon>
    </lineage>
</organism>
<evidence type="ECO:0000256" key="13">
    <source>
        <dbReference type="ARBA" id="ARBA00047816"/>
    </source>
</evidence>
<accession>A0ABQ5V2Q3</accession>
<comment type="function">
    <text evidence="12 15">Subunits I and II form the functional core of the enzyme complex. Electrons originating in cytochrome c are transferred via heme a and Cu(A) to the binuclear center formed by heme a3 and Cu(B).</text>
</comment>
<dbReference type="Pfam" id="PF00116">
    <property type="entry name" value="COX2"/>
    <property type="match status" value="1"/>
</dbReference>
<proteinExistence type="inferred from homology"/>
<dbReference type="InterPro" id="IPR045187">
    <property type="entry name" value="CcO_II"/>
</dbReference>
<comment type="cofactor">
    <cofactor evidence="15">
        <name>Cu cation</name>
        <dbReference type="ChEBI" id="CHEBI:23378"/>
    </cofactor>
    <text evidence="15">Binds a copper A center.</text>
</comment>
<comment type="catalytic activity">
    <reaction evidence="13 15">
        <text>4 Fe(II)-[cytochrome c] + O2 + 8 H(+)(in) = 4 Fe(III)-[cytochrome c] + 2 H2O + 4 H(+)(out)</text>
        <dbReference type="Rhea" id="RHEA:11436"/>
        <dbReference type="Rhea" id="RHEA-COMP:10350"/>
        <dbReference type="Rhea" id="RHEA-COMP:14399"/>
        <dbReference type="ChEBI" id="CHEBI:15377"/>
        <dbReference type="ChEBI" id="CHEBI:15378"/>
        <dbReference type="ChEBI" id="CHEBI:15379"/>
        <dbReference type="ChEBI" id="CHEBI:29033"/>
        <dbReference type="ChEBI" id="CHEBI:29034"/>
        <dbReference type="EC" id="7.1.1.9"/>
    </reaction>
</comment>
<reference evidence="20" key="2">
    <citation type="submission" date="2023-01" db="EMBL/GenBank/DDBJ databases">
        <title>Draft genome sequence of Algimonas porphyrae strain NBRC 108216.</title>
        <authorList>
            <person name="Sun Q."/>
            <person name="Mori K."/>
        </authorList>
    </citation>
    <scope>NUCLEOTIDE SEQUENCE</scope>
    <source>
        <strain evidence="20">NBRC 108216</strain>
    </source>
</reference>
<evidence type="ECO:0000313" key="21">
    <source>
        <dbReference type="Proteomes" id="UP001161390"/>
    </source>
</evidence>
<comment type="similarity">
    <text evidence="2 14">Belongs to the cytochrome c oxidase subunit 2 family.</text>
</comment>
<evidence type="ECO:0000256" key="2">
    <source>
        <dbReference type="ARBA" id="ARBA00007866"/>
    </source>
</evidence>
<feature type="domain" description="Cytochrome oxidase subunit II transmembrane region profile" evidence="19">
    <location>
        <begin position="32"/>
        <end position="127"/>
    </location>
</feature>
<evidence type="ECO:0000256" key="15">
    <source>
        <dbReference type="RuleBase" id="RU004024"/>
    </source>
</evidence>
<dbReference type="EC" id="7.1.1.9" evidence="15"/>
<feature type="domain" description="Cytochrome oxidase subunit II copper A binding" evidence="18">
    <location>
        <begin position="128"/>
        <end position="263"/>
    </location>
</feature>
<dbReference type="Gene3D" id="2.60.40.420">
    <property type="entry name" value="Cupredoxins - blue copper proteins"/>
    <property type="match status" value="1"/>
</dbReference>
<evidence type="ECO:0000256" key="4">
    <source>
        <dbReference type="ARBA" id="ARBA00022660"/>
    </source>
</evidence>
<dbReference type="Proteomes" id="UP001161390">
    <property type="component" value="Unassembled WGS sequence"/>
</dbReference>
<feature type="signal peptide" evidence="17">
    <location>
        <begin position="1"/>
        <end position="26"/>
    </location>
</feature>